<sequence length="878" mass="99429">MQIINPNILEYKEVGTWKKLWKLHIPPKVRSFLWQAYHSLLCDSQPALLCSLYNGLRQRFNSVKTVKLGFTIDIFEMELQLLHYSRIPSYCPPKFTSKKYLRCRKNKLNFGIPSKPFENTGTNVNPMVILNNASKRGDTETAVVVEKPPAMPRRFEVFSGHPTPFGATPRDGGVNFSIFSSNASSATLCLISLSDLREKRVTEQIALNPLTNKTGDVWHVFLKGDFEDMAYGYKFDGSFSPDDGFYFDSSKVLIDPYAKAVVSRGEYGALGPDKDCWPQMACLVPSTNDEFNWEGDLPLKFPQSDLVIYEMHVRGFTRHESSNSKYPGTYLGMVEKLDYLKKLGVNCIELMPCHEFNELEHYSYNSVLGDYKMNFWGYSTINFFSPMARYSSAGIGNYGLGAVNEFKYLVREAHKRGIEVIMDVVFNHTAEGNENGPILSFRGLDNSVFYMLAPKGEYYNYSGCGNTFNCNHPIVRQFILDCLRYWVTEMHVDGFRFDLASILTRSSSLWDAVNAYGSAIEGETVTTGTPLSSPPLIDMISNDPILRGVKWTLRSSVGVGMGMGVGLVAYQYFSIYVCVREMTEVSFFLDQLIAEAWDCGGLYQVGVFPHWGIWSEWNGKYRDTVRQFIKGTDGFSGALAECLCGSPNLYQEGGRKPWNSINFVCAHDGFTLADLVTYNDKHNPANGEDNKDGENHNNSWNCGQATLVLQRLFSLNILSPSECDIIEINYFRWDKMEEASSDFFRFCCLMANECESLGLNDFPTAERLQWHGHAPGMPDWSDSSRFVAFTLIDSVKRELYIAFNASHVAVTVALPERPGYRWEPLVDTAKPAPLDFLSDDLPEREMAIKQYAHFLDDNLYPMLSYSSIILSLSPDDYI</sequence>
<dbReference type="SUPFAM" id="SSF51445">
    <property type="entry name" value="(Trans)glycosidases"/>
    <property type="match status" value="1"/>
</dbReference>
<keyword evidence="3" id="KW-0150">Chloroplast</keyword>
<evidence type="ECO:0000256" key="3">
    <source>
        <dbReference type="ARBA" id="ARBA00022528"/>
    </source>
</evidence>
<dbReference type="SUPFAM" id="SSF51011">
    <property type="entry name" value="Glycosyl hydrolase domain"/>
    <property type="match status" value="1"/>
</dbReference>
<dbReference type="Pfam" id="PF02922">
    <property type="entry name" value="CBM_48"/>
    <property type="match status" value="1"/>
</dbReference>
<keyword evidence="4" id="KW-0934">Plastid</keyword>
<dbReference type="Pfam" id="PF00128">
    <property type="entry name" value="Alpha-amylase"/>
    <property type="match status" value="1"/>
</dbReference>
<dbReference type="SUPFAM" id="SSF81296">
    <property type="entry name" value="E set domains"/>
    <property type="match status" value="1"/>
</dbReference>
<feature type="domain" description="Glycosyl hydrolase family 13 catalytic" evidence="6">
    <location>
        <begin position="310"/>
        <end position="626"/>
    </location>
</feature>
<proteinExistence type="inferred from homology"/>
<keyword evidence="5" id="KW-0809">Transit peptide</keyword>
<keyword evidence="8" id="KW-1185">Reference proteome</keyword>
<evidence type="ECO:0000313" key="7">
    <source>
        <dbReference type="EMBL" id="KAK6131699.1"/>
    </source>
</evidence>
<name>A0ABR0VC99_REHGL</name>
<comment type="subcellular location">
    <subcellularLocation>
        <location evidence="1">Plastid</location>
        <location evidence="1">Chloroplast</location>
    </subcellularLocation>
</comment>
<comment type="caution">
    <text evidence="7">The sequence shown here is derived from an EMBL/GenBank/DDBJ whole genome shotgun (WGS) entry which is preliminary data.</text>
</comment>
<accession>A0ABR0VC99</accession>
<evidence type="ECO:0000256" key="5">
    <source>
        <dbReference type="ARBA" id="ARBA00022946"/>
    </source>
</evidence>
<organism evidence="7 8">
    <name type="scientific">Rehmannia glutinosa</name>
    <name type="common">Chinese foxglove</name>
    <dbReference type="NCBI Taxonomy" id="99300"/>
    <lineage>
        <taxon>Eukaryota</taxon>
        <taxon>Viridiplantae</taxon>
        <taxon>Streptophyta</taxon>
        <taxon>Embryophyta</taxon>
        <taxon>Tracheophyta</taxon>
        <taxon>Spermatophyta</taxon>
        <taxon>Magnoliopsida</taxon>
        <taxon>eudicotyledons</taxon>
        <taxon>Gunneridae</taxon>
        <taxon>Pentapetalae</taxon>
        <taxon>asterids</taxon>
        <taxon>lamiids</taxon>
        <taxon>Lamiales</taxon>
        <taxon>Orobanchaceae</taxon>
        <taxon>Rehmannieae</taxon>
        <taxon>Rehmannia</taxon>
    </lineage>
</organism>
<evidence type="ECO:0000256" key="4">
    <source>
        <dbReference type="ARBA" id="ARBA00022640"/>
    </source>
</evidence>
<dbReference type="Pfam" id="PF21156">
    <property type="entry name" value="ISOA1-3_C"/>
    <property type="match status" value="1"/>
</dbReference>
<dbReference type="CDD" id="cd02856">
    <property type="entry name" value="E_set_GDE_Isoamylase_N"/>
    <property type="match status" value="1"/>
</dbReference>
<gene>
    <name evidence="7" type="ORF">DH2020_034566</name>
</gene>
<reference evidence="7 8" key="1">
    <citation type="journal article" date="2021" name="Comput. Struct. Biotechnol. J.">
        <title>De novo genome assembly of the potent medicinal plant Rehmannia glutinosa using nanopore technology.</title>
        <authorList>
            <person name="Ma L."/>
            <person name="Dong C."/>
            <person name="Song C."/>
            <person name="Wang X."/>
            <person name="Zheng X."/>
            <person name="Niu Y."/>
            <person name="Chen S."/>
            <person name="Feng W."/>
        </authorList>
    </citation>
    <scope>NUCLEOTIDE SEQUENCE [LARGE SCALE GENOMIC DNA]</scope>
    <source>
        <strain evidence="7">DH-2019</strain>
    </source>
</reference>
<dbReference type="Gene3D" id="3.20.20.80">
    <property type="entry name" value="Glycosidases"/>
    <property type="match status" value="2"/>
</dbReference>
<evidence type="ECO:0000313" key="8">
    <source>
        <dbReference type="Proteomes" id="UP001318860"/>
    </source>
</evidence>
<dbReference type="SMART" id="SM00642">
    <property type="entry name" value="Aamy"/>
    <property type="match status" value="1"/>
</dbReference>
<evidence type="ECO:0000259" key="6">
    <source>
        <dbReference type="SMART" id="SM00642"/>
    </source>
</evidence>
<comment type="similarity">
    <text evidence="2">Belongs to the glycosyl hydrolase 13 family.</text>
</comment>
<dbReference type="InterPro" id="IPR048650">
    <property type="entry name" value="ISOA1-3-like_C"/>
</dbReference>
<dbReference type="InterPro" id="IPR044505">
    <property type="entry name" value="GlgX_Isoamylase_N_E_set"/>
</dbReference>
<dbReference type="InterPro" id="IPR006047">
    <property type="entry name" value="GH13_cat_dom"/>
</dbReference>
<dbReference type="CDD" id="cd11326">
    <property type="entry name" value="AmyAc_Glg_debranch"/>
    <property type="match status" value="1"/>
</dbReference>
<dbReference type="InterPro" id="IPR004193">
    <property type="entry name" value="Glyco_hydro_13_N"/>
</dbReference>
<dbReference type="EMBL" id="JABTTQ020001345">
    <property type="protein sequence ID" value="KAK6131699.1"/>
    <property type="molecule type" value="Genomic_DNA"/>
</dbReference>
<dbReference type="Gene3D" id="2.60.40.1180">
    <property type="entry name" value="Golgi alpha-mannosidase II"/>
    <property type="match status" value="1"/>
</dbReference>
<dbReference type="InterPro" id="IPR013783">
    <property type="entry name" value="Ig-like_fold"/>
</dbReference>
<dbReference type="Gene3D" id="2.60.40.10">
    <property type="entry name" value="Immunoglobulins"/>
    <property type="match status" value="1"/>
</dbReference>
<evidence type="ECO:0000256" key="2">
    <source>
        <dbReference type="ARBA" id="ARBA00008061"/>
    </source>
</evidence>
<dbReference type="InterPro" id="IPR013780">
    <property type="entry name" value="Glyco_hydro_b"/>
</dbReference>
<protein>
    <recommendedName>
        <fullName evidence="6">Glycosyl hydrolase family 13 catalytic domain-containing protein</fullName>
    </recommendedName>
</protein>
<evidence type="ECO:0000256" key="1">
    <source>
        <dbReference type="ARBA" id="ARBA00004229"/>
    </source>
</evidence>
<dbReference type="PANTHER" id="PTHR43002">
    <property type="entry name" value="GLYCOGEN DEBRANCHING ENZYME"/>
    <property type="match status" value="1"/>
</dbReference>
<dbReference type="InterPro" id="IPR017853">
    <property type="entry name" value="GH"/>
</dbReference>
<dbReference type="Proteomes" id="UP001318860">
    <property type="component" value="Unassembled WGS sequence"/>
</dbReference>
<dbReference type="InterPro" id="IPR014756">
    <property type="entry name" value="Ig_E-set"/>
</dbReference>